<dbReference type="KEGG" id="goe:100897189"/>
<name>A0AAJ6QQU1_9ACAR</name>
<dbReference type="RefSeq" id="XP_003740808.2">
    <property type="nucleotide sequence ID" value="XM_003740760.2"/>
</dbReference>
<dbReference type="GeneID" id="100897189"/>
<dbReference type="AlphaFoldDB" id="A0AAJ6QQU1"/>
<organism evidence="2 3">
    <name type="scientific">Galendromus occidentalis</name>
    <name type="common">western predatory mite</name>
    <dbReference type="NCBI Taxonomy" id="34638"/>
    <lineage>
        <taxon>Eukaryota</taxon>
        <taxon>Metazoa</taxon>
        <taxon>Ecdysozoa</taxon>
        <taxon>Arthropoda</taxon>
        <taxon>Chelicerata</taxon>
        <taxon>Arachnida</taxon>
        <taxon>Acari</taxon>
        <taxon>Parasitiformes</taxon>
        <taxon>Mesostigmata</taxon>
        <taxon>Gamasina</taxon>
        <taxon>Phytoseioidea</taxon>
        <taxon>Phytoseiidae</taxon>
        <taxon>Typhlodrominae</taxon>
        <taxon>Galendromus</taxon>
    </lineage>
</organism>
<evidence type="ECO:0000313" key="3">
    <source>
        <dbReference type="RefSeq" id="XP_003740808.2"/>
    </source>
</evidence>
<dbReference type="Proteomes" id="UP000694867">
    <property type="component" value="Unplaced"/>
</dbReference>
<accession>A0AAJ6QQU1</accession>
<gene>
    <name evidence="3" type="primary">LOC100897189</name>
</gene>
<keyword evidence="2" id="KW-1185">Reference proteome</keyword>
<proteinExistence type="predicted"/>
<sequence length="325" mass="36309">MEFRLGSMWDSQCLMLLFWSLSVVYSVGGHLNHDGESSIRHSTGGSSPHADGSGPAYSSIELTQIPHWSGNFAVSNATREIYLPAGKTVEDTAPMKLLHEKYFQGAPAPGLKFPTNGIVEYMRLGQGIRSLEFRKLEPGMFHFEYEILGQGKDTSGRWTVYAVPSYRVRRDSFFRQEIELPKFNFEDEVLIKSTMENIGVEVRPHRRSLAVFGLAGLSGNSITLSIQLTSSAPRKVYRLIIRLLVEEHQEPVGEVENIQFWAKDLGTLGSRVKLAECVAKGYGKGLPDLVHAKFEERGKGVTSFTSQLFKVAATPTAERNLFVRH</sequence>
<feature type="chain" id="PRO_5042570591" evidence="1">
    <location>
        <begin position="30"/>
        <end position="325"/>
    </location>
</feature>
<reference evidence="3" key="1">
    <citation type="submission" date="2025-08" db="UniProtKB">
        <authorList>
            <consortium name="RefSeq"/>
        </authorList>
    </citation>
    <scope>IDENTIFICATION</scope>
</reference>
<feature type="signal peptide" evidence="1">
    <location>
        <begin position="1"/>
        <end position="29"/>
    </location>
</feature>
<evidence type="ECO:0000313" key="2">
    <source>
        <dbReference type="Proteomes" id="UP000694867"/>
    </source>
</evidence>
<evidence type="ECO:0000256" key="1">
    <source>
        <dbReference type="SAM" id="SignalP"/>
    </source>
</evidence>
<keyword evidence="1" id="KW-0732">Signal</keyword>
<protein>
    <submittedName>
        <fullName evidence="3">Uncharacterized protein LOC100897189</fullName>
    </submittedName>
</protein>